<evidence type="ECO:0000256" key="4">
    <source>
        <dbReference type="ARBA" id="ARBA00022837"/>
    </source>
</evidence>
<dbReference type="KEGG" id="tga:TGAM_1365"/>
<comment type="subcellular location">
    <subcellularLocation>
        <location evidence="1">Secreted</location>
    </subcellularLocation>
</comment>
<organism evidence="6 7">
    <name type="scientific">Thermococcus gammatolerans (strain DSM 15229 / JCM 11827 / EJ3)</name>
    <dbReference type="NCBI Taxonomy" id="593117"/>
    <lineage>
        <taxon>Archaea</taxon>
        <taxon>Methanobacteriati</taxon>
        <taxon>Methanobacteriota</taxon>
        <taxon>Thermococci</taxon>
        <taxon>Thermococcales</taxon>
        <taxon>Thermococcaceae</taxon>
        <taxon>Thermococcus</taxon>
    </lineage>
</organism>
<evidence type="ECO:0000256" key="1">
    <source>
        <dbReference type="ARBA" id="ARBA00004613"/>
    </source>
</evidence>
<keyword evidence="3" id="KW-0732">Signal</keyword>
<accession>C5A6K5</accession>
<evidence type="ECO:0000256" key="5">
    <source>
        <dbReference type="SAM" id="MobiDB-lite"/>
    </source>
</evidence>
<dbReference type="GO" id="GO:0005509">
    <property type="term" value="F:calcium ion binding"/>
    <property type="evidence" value="ECO:0007669"/>
    <property type="project" value="InterPro"/>
</dbReference>
<evidence type="ECO:0000256" key="2">
    <source>
        <dbReference type="ARBA" id="ARBA00022525"/>
    </source>
</evidence>
<dbReference type="PANTHER" id="PTHR37467:SF1">
    <property type="entry name" value="EXPORTED CALCIUM-BINDING GLYCOPROTEIN"/>
    <property type="match status" value="1"/>
</dbReference>
<evidence type="ECO:0000313" key="6">
    <source>
        <dbReference type="EMBL" id="ACS33867.1"/>
    </source>
</evidence>
<dbReference type="InterPro" id="IPR018247">
    <property type="entry name" value="EF_Hand_1_Ca_BS"/>
</dbReference>
<evidence type="ECO:0000313" key="7">
    <source>
        <dbReference type="Proteomes" id="UP000001488"/>
    </source>
</evidence>
<sequence>MQNRLDGGGIMKKIVLLLILVLLTAPLKFSVMGHEQGQSTFVDTDGDGLSDAFEMAYNETYFGIVYRLSPTNPDTDGDGLKDGDEFLVGTSPLLKDTDADGLWDGEEFWMGTSPLLEDTDGDGLTDYTEVVYIPKKYNIAPPNPLDPDTDDDGMNDGAEWSRAHSVDKFFDGYLNPDKDGDGIRDGAEVYTFVWNGELYTKYCDLTLDCDGDMLSDAEELELGTTPYNPDTDGDGLLDVLELRFGSSPFKTDTDGDGIGDFEEVFPLLAYEYKLTEDIRSIIGGEPPEWWDESWAWLFISPLNTTDICVPTMEELESAIELNQYPMDVVKKYIRTGLHSYLSNVYTLDYPERYERGDIYSDNAVCYLGIPTDPTKYDTDGDGLSDYEELNYQPACPTPGCSLAVYWLMLDPNDSDSDGDGVIDSEDIVPVNYDLDGDKLIEQDVCAYYTDCDGDRLSDYYEQFFGTDPKNPDTDGDGLTDGEESGGDLNVASRIASNETPYWHNSDPTKTDTDGDGFTDFEEYKSCLSSWRCVVDPNLHPETAPNVQKPEYNKTKEIEFVPRIERSYNVTVTINGKKLDSSTVLLETDSFSVEVEASPLRVTTGNETTEKPPQRIFLYTSKYGNFEFQGSSLSKTFTLENFTRIGVEFLDLFIRVDYGSFFVDLGYDLTFKYKTAPEVELEESSWDNNLDVGKLVFKCRFCKNATIIVPGALVNGREKKVIELGRTMPLKYLYARIIPHRYTVASEADVGTIYTKYEDSVEVLKTGKDIGLLTAKMVEARSLRSKIIYGMVATAKGIKTIVGGVEAFIPEDESTEVEEVQKPKGVETPTSTRFDKEAFKKGLLDWVKEKLVDATFDYVTEKAVKYADAKELEARRHETTYHVTVKACNDFGCKVYSFSVRGYAYETD</sequence>
<dbReference type="InterPro" id="IPR059100">
    <property type="entry name" value="TSP3_bac"/>
</dbReference>
<dbReference type="PaxDb" id="593117-TGAM_1365"/>
<dbReference type="InterPro" id="IPR053180">
    <property type="entry name" value="Ca-binding_acidic-repeat"/>
</dbReference>
<dbReference type="Gene3D" id="4.10.1080.10">
    <property type="entry name" value="TSP type-3 repeat"/>
    <property type="match status" value="3"/>
</dbReference>
<dbReference type="EMBL" id="CP001398">
    <property type="protein sequence ID" value="ACS33867.1"/>
    <property type="molecule type" value="Genomic_DNA"/>
</dbReference>
<keyword evidence="2" id="KW-0964">Secreted</keyword>
<proteinExistence type="predicted"/>
<dbReference type="AlphaFoldDB" id="C5A6K5"/>
<dbReference type="Proteomes" id="UP000001488">
    <property type="component" value="Chromosome"/>
</dbReference>
<dbReference type="Pfam" id="PF18884">
    <property type="entry name" value="TSP3_bac"/>
    <property type="match status" value="10"/>
</dbReference>
<dbReference type="HOGENOM" id="CLU_326696_0_0_2"/>
<gene>
    <name evidence="6" type="ordered locus">TGAM_1365</name>
</gene>
<dbReference type="STRING" id="593117.TGAM_1365"/>
<name>C5A6K5_THEGJ</name>
<dbReference type="eggNOG" id="arCOG07561">
    <property type="taxonomic scope" value="Archaea"/>
</dbReference>
<dbReference type="PANTHER" id="PTHR37467">
    <property type="entry name" value="EXPORTED CALCIUM-BINDING GLYCOPROTEIN-RELATED"/>
    <property type="match status" value="1"/>
</dbReference>
<keyword evidence="7" id="KW-1185">Reference proteome</keyword>
<dbReference type="PATRIC" id="fig|593117.10.peg.1365"/>
<reference evidence="6 7" key="1">
    <citation type="journal article" date="2007" name="Genome Biol.">
        <title>Genome analysis and genome-wide proteomics of Thermococcus gammatolerans, the most radioresistant organism known amongst the Archaea.</title>
        <authorList>
            <person name="Zivanovic Y."/>
            <person name="Armengaud J."/>
            <person name="Lagorce A."/>
            <person name="Leplat C."/>
            <person name="Guerin P."/>
            <person name="Dutertre M."/>
            <person name="Anthouard V."/>
            <person name="Forterre P."/>
            <person name="Wincker P."/>
            <person name="Confalonieri F."/>
        </authorList>
    </citation>
    <scope>NUCLEOTIDE SEQUENCE [LARGE SCALE GENOMIC DNA]</scope>
    <source>
        <strain evidence="7">DSM 15229 / JCM 11827 / EJ3</strain>
    </source>
</reference>
<dbReference type="InterPro" id="IPR028974">
    <property type="entry name" value="TSP_type-3_rpt"/>
</dbReference>
<feature type="region of interest" description="Disordered" evidence="5">
    <location>
        <begin position="463"/>
        <end position="485"/>
    </location>
</feature>
<keyword evidence="4" id="KW-0106">Calcium</keyword>
<feature type="compositionally biased region" description="Acidic residues" evidence="5">
    <location>
        <begin position="473"/>
        <end position="485"/>
    </location>
</feature>
<evidence type="ECO:0000256" key="3">
    <source>
        <dbReference type="ARBA" id="ARBA00022729"/>
    </source>
</evidence>
<dbReference type="PROSITE" id="PS00018">
    <property type="entry name" value="EF_HAND_1"/>
    <property type="match status" value="2"/>
</dbReference>
<protein>
    <submittedName>
        <fullName evidence="6">Calcium-binding protein, putative</fullName>
    </submittedName>
</protein>